<evidence type="ECO:0000256" key="7">
    <source>
        <dbReference type="ARBA" id="ARBA00047899"/>
    </source>
</evidence>
<dbReference type="EC" id="2.7.11.1" evidence="1"/>
<keyword evidence="11" id="KW-1185">Reference proteome</keyword>
<dbReference type="PROSITE" id="PS50011">
    <property type="entry name" value="PROTEIN_KINASE_DOM"/>
    <property type="match status" value="1"/>
</dbReference>
<organism evidence="10 11">
    <name type="scientific">Hericium alpestre</name>
    <dbReference type="NCBI Taxonomy" id="135208"/>
    <lineage>
        <taxon>Eukaryota</taxon>
        <taxon>Fungi</taxon>
        <taxon>Dikarya</taxon>
        <taxon>Basidiomycota</taxon>
        <taxon>Agaricomycotina</taxon>
        <taxon>Agaricomycetes</taxon>
        <taxon>Russulales</taxon>
        <taxon>Hericiaceae</taxon>
        <taxon>Hericium</taxon>
    </lineage>
</organism>
<evidence type="ECO:0000256" key="4">
    <source>
        <dbReference type="ARBA" id="ARBA00022741"/>
    </source>
</evidence>
<dbReference type="InterPro" id="IPR000719">
    <property type="entry name" value="Prot_kinase_dom"/>
</dbReference>
<reference evidence="10 11" key="1">
    <citation type="submission" date="2019-02" db="EMBL/GenBank/DDBJ databases">
        <title>Genome sequencing of the rare red list fungi Hericium alpestre (H. flagellum).</title>
        <authorList>
            <person name="Buettner E."/>
            <person name="Kellner H."/>
        </authorList>
    </citation>
    <scope>NUCLEOTIDE SEQUENCE [LARGE SCALE GENOMIC DNA]</scope>
    <source>
        <strain evidence="10 11">DSM 108284</strain>
    </source>
</reference>
<evidence type="ECO:0000256" key="5">
    <source>
        <dbReference type="ARBA" id="ARBA00022777"/>
    </source>
</evidence>
<comment type="caution">
    <text evidence="10">The sequence shown here is derived from an EMBL/GenBank/DDBJ whole genome shotgun (WGS) entry which is preliminary data.</text>
</comment>
<accession>A0A4Z0A7T2</accession>
<comment type="catalytic activity">
    <reaction evidence="7">
        <text>L-threonyl-[protein] + ATP = O-phospho-L-threonyl-[protein] + ADP + H(+)</text>
        <dbReference type="Rhea" id="RHEA:46608"/>
        <dbReference type="Rhea" id="RHEA-COMP:11060"/>
        <dbReference type="Rhea" id="RHEA-COMP:11605"/>
        <dbReference type="ChEBI" id="CHEBI:15378"/>
        <dbReference type="ChEBI" id="CHEBI:30013"/>
        <dbReference type="ChEBI" id="CHEBI:30616"/>
        <dbReference type="ChEBI" id="CHEBI:61977"/>
        <dbReference type="ChEBI" id="CHEBI:456216"/>
        <dbReference type="EC" id="2.7.11.1"/>
    </reaction>
</comment>
<dbReference type="Pfam" id="PF00069">
    <property type="entry name" value="Pkinase"/>
    <property type="match status" value="2"/>
</dbReference>
<keyword evidence="3" id="KW-0808">Transferase</keyword>
<evidence type="ECO:0000256" key="6">
    <source>
        <dbReference type="ARBA" id="ARBA00022840"/>
    </source>
</evidence>
<dbReference type="Proteomes" id="UP000298061">
    <property type="component" value="Unassembled WGS sequence"/>
</dbReference>
<dbReference type="EMBL" id="SFCI01000049">
    <property type="protein sequence ID" value="TFY83146.1"/>
    <property type="molecule type" value="Genomic_DNA"/>
</dbReference>
<evidence type="ECO:0000313" key="10">
    <source>
        <dbReference type="EMBL" id="TFY83146.1"/>
    </source>
</evidence>
<evidence type="ECO:0000256" key="1">
    <source>
        <dbReference type="ARBA" id="ARBA00012513"/>
    </source>
</evidence>
<evidence type="ECO:0000256" key="3">
    <source>
        <dbReference type="ARBA" id="ARBA00022679"/>
    </source>
</evidence>
<keyword evidence="6" id="KW-0067">ATP-binding</keyword>
<dbReference type="GO" id="GO:0050684">
    <property type="term" value="P:regulation of mRNA processing"/>
    <property type="evidence" value="ECO:0007669"/>
    <property type="project" value="TreeGrafter"/>
</dbReference>
<dbReference type="GO" id="GO:0004674">
    <property type="term" value="F:protein serine/threonine kinase activity"/>
    <property type="evidence" value="ECO:0007669"/>
    <property type="project" value="UniProtKB-KW"/>
</dbReference>
<dbReference type="SMART" id="SM00220">
    <property type="entry name" value="S_TKc"/>
    <property type="match status" value="1"/>
</dbReference>
<dbReference type="PANTHER" id="PTHR47634:SF9">
    <property type="entry name" value="PROTEIN KINASE DOMAIN-CONTAINING PROTEIN-RELATED"/>
    <property type="match status" value="1"/>
</dbReference>
<gene>
    <name evidence="10" type="ORF">EWM64_g861</name>
</gene>
<keyword evidence="2" id="KW-0723">Serine/threonine-protein kinase</keyword>
<sequence>MSTSVPTILDASERIEEETFRWYTPTRFYPVKLRDVFQSRYEVLSKLGYGSCSTAWLCRDLRKPKYVAVKVCISNYPSVERERAAYEHIRKIISSQPVGADVVRTSIDEFELSGAEGPHHCFVFEPLTLDLVHTREVLGDLFDESVFKVITVHVLRALDFLHTKARMVHGDIRAENFFLRGTDDAPCRSLEAMEREDPSPRKVDGDRVIYTNHRQIGYTDPRKYGVPVLCDFGEAYFGKETYEVEIQPFHYRAPEVILAIPWGVSADIWNVGLMLWELFQRQPLMTASDTDGSRPNVLNHLAEMIALMGLPPTTFLHRSPADVRGEVFDEDGQWLLHKSNPIPRLSLDQSEIALKGVGRDNTGFLRFMQRILQWEPEKRPTAAELLKDPWLAGVKVSSRLFPQERALVHTHVERT</sequence>
<dbReference type="PROSITE" id="PS00109">
    <property type="entry name" value="PROTEIN_KINASE_TYR"/>
    <property type="match status" value="1"/>
</dbReference>
<keyword evidence="5" id="KW-0418">Kinase</keyword>
<dbReference type="GO" id="GO:0000245">
    <property type="term" value="P:spliceosomal complex assembly"/>
    <property type="evidence" value="ECO:0007669"/>
    <property type="project" value="TreeGrafter"/>
</dbReference>
<dbReference type="STRING" id="135208.A0A4Z0A7T2"/>
<dbReference type="Gene3D" id="1.10.510.10">
    <property type="entry name" value="Transferase(Phosphotransferase) domain 1"/>
    <property type="match status" value="1"/>
</dbReference>
<comment type="catalytic activity">
    <reaction evidence="8">
        <text>L-seryl-[protein] + ATP = O-phospho-L-seryl-[protein] + ADP + H(+)</text>
        <dbReference type="Rhea" id="RHEA:17989"/>
        <dbReference type="Rhea" id="RHEA-COMP:9863"/>
        <dbReference type="Rhea" id="RHEA-COMP:11604"/>
        <dbReference type="ChEBI" id="CHEBI:15378"/>
        <dbReference type="ChEBI" id="CHEBI:29999"/>
        <dbReference type="ChEBI" id="CHEBI:30616"/>
        <dbReference type="ChEBI" id="CHEBI:83421"/>
        <dbReference type="ChEBI" id="CHEBI:456216"/>
        <dbReference type="EC" id="2.7.11.1"/>
    </reaction>
</comment>
<dbReference type="OrthoDB" id="5979581at2759"/>
<name>A0A4Z0A7T2_9AGAM</name>
<keyword evidence="4" id="KW-0547">Nucleotide-binding</keyword>
<evidence type="ECO:0000256" key="8">
    <source>
        <dbReference type="ARBA" id="ARBA00048679"/>
    </source>
</evidence>
<dbReference type="GO" id="GO:0005524">
    <property type="term" value="F:ATP binding"/>
    <property type="evidence" value="ECO:0007669"/>
    <property type="project" value="UniProtKB-KW"/>
</dbReference>
<protein>
    <recommendedName>
        <fullName evidence="1">non-specific serine/threonine protein kinase</fullName>
        <ecNumber evidence="1">2.7.11.1</ecNumber>
    </recommendedName>
</protein>
<dbReference type="PANTHER" id="PTHR47634">
    <property type="entry name" value="PROTEIN KINASE DOMAIN-CONTAINING PROTEIN-RELATED"/>
    <property type="match status" value="1"/>
</dbReference>
<evidence type="ECO:0000256" key="2">
    <source>
        <dbReference type="ARBA" id="ARBA00022527"/>
    </source>
</evidence>
<dbReference type="InterPro" id="IPR008266">
    <property type="entry name" value="Tyr_kinase_AS"/>
</dbReference>
<proteinExistence type="predicted"/>
<dbReference type="InterPro" id="IPR051334">
    <property type="entry name" value="SRPK"/>
</dbReference>
<evidence type="ECO:0000313" key="11">
    <source>
        <dbReference type="Proteomes" id="UP000298061"/>
    </source>
</evidence>
<dbReference type="Gene3D" id="3.30.200.20">
    <property type="entry name" value="Phosphorylase Kinase, domain 1"/>
    <property type="match status" value="1"/>
</dbReference>
<dbReference type="InterPro" id="IPR011009">
    <property type="entry name" value="Kinase-like_dom_sf"/>
</dbReference>
<dbReference type="AlphaFoldDB" id="A0A4Z0A7T2"/>
<evidence type="ECO:0000259" key="9">
    <source>
        <dbReference type="PROSITE" id="PS50011"/>
    </source>
</evidence>
<feature type="domain" description="Protein kinase" evidence="9">
    <location>
        <begin position="41"/>
        <end position="391"/>
    </location>
</feature>
<dbReference type="SUPFAM" id="SSF56112">
    <property type="entry name" value="Protein kinase-like (PK-like)"/>
    <property type="match status" value="1"/>
</dbReference>